<evidence type="ECO:0000313" key="1">
    <source>
        <dbReference type="EMBL" id="AUB82472.1"/>
    </source>
</evidence>
<keyword evidence="2" id="KW-1185">Reference proteome</keyword>
<sequence length="107" mass="12000">MLHLNLAISMLHRHLTHEPLTLAAIDDVIARGRWDDWAELRRAALADRHVLEQIRRICLARVADPALIINPPKTVLLMWVFAHKAMFCKGSDASGLNGVGGFMIKAR</sequence>
<evidence type="ECO:0000313" key="2">
    <source>
        <dbReference type="Proteomes" id="UP000232638"/>
    </source>
</evidence>
<dbReference type="KEGG" id="tsy:THSYN_17000"/>
<accession>A0A2K8UA77</accession>
<protein>
    <submittedName>
        <fullName evidence="1">Uncharacterized protein</fullName>
    </submittedName>
</protein>
<organism evidence="1 2">
    <name type="scientific">Candidatus Thiodictyon syntrophicum</name>
    <dbReference type="NCBI Taxonomy" id="1166950"/>
    <lineage>
        <taxon>Bacteria</taxon>
        <taxon>Pseudomonadati</taxon>
        <taxon>Pseudomonadota</taxon>
        <taxon>Gammaproteobacteria</taxon>
        <taxon>Chromatiales</taxon>
        <taxon>Chromatiaceae</taxon>
        <taxon>Thiodictyon</taxon>
    </lineage>
</organism>
<dbReference type="RefSeq" id="WP_100920199.1">
    <property type="nucleotide sequence ID" value="NZ_CP020370.1"/>
</dbReference>
<dbReference type="AlphaFoldDB" id="A0A2K8UA77"/>
<dbReference type="EMBL" id="CP020370">
    <property type="protein sequence ID" value="AUB82472.1"/>
    <property type="molecule type" value="Genomic_DNA"/>
</dbReference>
<dbReference type="Proteomes" id="UP000232638">
    <property type="component" value="Chromosome"/>
</dbReference>
<gene>
    <name evidence="1" type="ORF">THSYN_17000</name>
</gene>
<proteinExistence type="predicted"/>
<reference evidence="1 2" key="1">
    <citation type="submission" date="2017-03" db="EMBL/GenBank/DDBJ databases">
        <title>Complete genome sequence of Candidatus 'Thiodictyon syntrophicum' sp. nov. strain Cad16T, a photolithoautotroph purple sulfur bacterium isolated from an alpine meromictic lake.</title>
        <authorList>
            <person name="Luedin S.M."/>
            <person name="Pothier J.F."/>
            <person name="Danza F."/>
            <person name="Storelli N."/>
            <person name="Wittwer M."/>
            <person name="Tonolla M."/>
        </authorList>
    </citation>
    <scope>NUCLEOTIDE SEQUENCE [LARGE SCALE GENOMIC DNA]</scope>
    <source>
        <strain evidence="1 2">Cad16T</strain>
    </source>
</reference>
<name>A0A2K8UA77_9GAMM</name>
<dbReference type="OrthoDB" id="5771238at2"/>